<name>A0ABD1NLR7_9FABA</name>
<evidence type="ECO:0000313" key="2">
    <source>
        <dbReference type="EMBL" id="KAL2348095.1"/>
    </source>
</evidence>
<keyword evidence="3" id="KW-1185">Reference proteome</keyword>
<evidence type="ECO:0000256" key="1">
    <source>
        <dbReference type="SAM" id="MobiDB-lite"/>
    </source>
</evidence>
<feature type="compositionally biased region" description="Low complexity" evidence="1">
    <location>
        <begin position="50"/>
        <end position="62"/>
    </location>
</feature>
<evidence type="ECO:0000313" key="3">
    <source>
        <dbReference type="Proteomes" id="UP001603857"/>
    </source>
</evidence>
<protein>
    <submittedName>
        <fullName evidence="2">Uncharacterized protein</fullName>
    </submittedName>
</protein>
<sequence length="199" mass="21286">MSASGSARVPVDLAPNNVLLVFSCTPPLPPPPSSTFLHHPSKDVTINAITAPPHASTHPPASRQKGKLPPHLHPRRAFCVCTPFNPAYHNHLNAVSASANIVIRDRITHRRGCFATTHTADEASAAPTTPLRQARRRACVWRRRGNHLFPLSPPDLLPCLVVLHDAAPATAPASPHPLLFGLAPPPPFLASSATHTGIR</sequence>
<gene>
    <name evidence="2" type="ORF">Fmac_002095</name>
</gene>
<comment type="caution">
    <text evidence="2">The sequence shown here is derived from an EMBL/GenBank/DDBJ whole genome shotgun (WGS) entry which is preliminary data.</text>
</comment>
<dbReference type="Proteomes" id="UP001603857">
    <property type="component" value="Unassembled WGS sequence"/>
</dbReference>
<dbReference type="AlphaFoldDB" id="A0ABD1NLR7"/>
<accession>A0ABD1NLR7</accession>
<proteinExistence type="predicted"/>
<feature type="region of interest" description="Disordered" evidence="1">
    <location>
        <begin position="50"/>
        <end position="69"/>
    </location>
</feature>
<reference evidence="2 3" key="1">
    <citation type="submission" date="2024-08" db="EMBL/GenBank/DDBJ databases">
        <title>Insights into the chromosomal genome structure of Flemingia macrophylla.</title>
        <authorList>
            <person name="Ding Y."/>
            <person name="Zhao Y."/>
            <person name="Bi W."/>
            <person name="Wu M."/>
            <person name="Zhao G."/>
            <person name="Gong Y."/>
            <person name="Li W."/>
            <person name="Zhang P."/>
        </authorList>
    </citation>
    <scope>NUCLEOTIDE SEQUENCE [LARGE SCALE GENOMIC DNA]</scope>
    <source>
        <strain evidence="2">DYQJB</strain>
        <tissue evidence="2">Leaf</tissue>
    </source>
</reference>
<organism evidence="2 3">
    <name type="scientific">Flemingia macrophylla</name>
    <dbReference type="NCBI Taxonomy" id="520843"/>
    <lineage>
        <taxon>Eukaryota</taxon>
        <taxon>Viridiplantae</taxon>
        <taxon>Streptophyta</taxon>
        <taxon>Embryophyta</taxon>
        <taxon>Tracheophyta</taxon>
        <taxon>Spermatophyta</taxon>
        <taxon>Magnoliopsida</taxon>
        <taxon>eudicotyledons</taxon>
        <taxon>Gunneridae</taxon>
        <taxon>Pentapetalae</taxon>
        <taxon>rosids</taxon>
        <taxon>fabids</taxon>
        <taxon>Fabales</taxon>
        <taxon>Fabaceae</taxon>
        <taxon>Papilionoideae</taxon>
        <taxon>50 kb inversion clade</taxon>
        <taxon>NPAAA clade</taxon>
        <taxon>indigoferoid/millettioid clade</taxon>
        <taxon>Phaseoleae</taxon>
        <taxon>Flemingia</taxon>
    </lineage>
</organism>
<dbReference type="EMBL" id="JBGMDY010000001">
    <property type="protein sequence ID" value="KAL2348095.1"/>
    <property type="molecule type" value="Genomic_DNA"/>
</dbReference>